<dbReference type="EMBL" id="OCMU01000004">
    <property type="protein sequence ID" value="SOD22648.1"/>
    <property type="molecule type" value="Genomic_DNA"/>
</dbReference>
<dbReference type="RefSeq" id="WP_097107523.1">
    <property type="nucleotide sequence ID" value="NZ_OCMU01000004.1"/>
</dbReference>
<protein>
    <submittedName>
        <fullName evidence="3">RadC-like JAB domain-containing protein</fullName>
    </submittedName>
</protein>
<evidence type="ECO:0000313" key="3">
    <source>
        <dbReference type="EMBL" id="SOD22648.1"/>
    </source>
</evidence>
<dbReference type="PROSITE" id="PS01302">
    <property type="entry name" value="UPF0758"/>
    <property type="match status" value="1"/>
</dbReference>
<feature type="domain" description="RadC-like JAB" evidence="2">
    <location>
        <begin position="144"/>
        <end position="180"/>
    </location>
</feature>
<evidence type="ECO:0000259" key="2">
    <source>
        <dbReference type="Pfam" id="PF04002"/>
    </source>
</evidence>
<dbReference type="Pfam" id="PF04002">
    <property type="entry name" value="RadC"/>
    <property type="match status" value="1"/>
</dbReference>
<evidence type="ECO:0000313" key="4">
    <source>
        <dbReference type="Proteomes" id="UP000219335"/>
    </source>
</evidence>
<sequence length="374" mass="41889">MRDDLLKIPVNPSSHDEGDLYEKIETRPDTTEKQKEAGRSAYTELLEAHARWAGGTLLGCDFPKDFREKGGTTFLNQSIASGRDLAVMAQILRDPRYETLRIFYTRMNRIVHHTAVSSRLPGSVYLERIGHGNDGLDVWVEKTKCQVKADGYWILHNHPSGNATPSSHDIKFTQKLALLVSGFKGHIVINSSQYSVIDNMGKVDFVDWMGDRAGGYQSNHYKSHELLLEKIASPQDLAKIGHALKQRDQFFSLVGINAKGFVSSLSELPISVLNRPQNLLLTRLQNFARNSGVNMVFAVTNVNDFRHPILFKACEAGILRDVIATEGLDYRSLREERLLASIPEEVSAISRKPRAFVAEEGGLTKNTKNKGRSR</sequence>
<feature type="region of interest" description="Disordered" evidence="1">
    <location>
        <begin position="1"/>
        <end position="35"/>
    </location>
</feature>
<dbReference type="InterPro" id="IPR020891">
    <property type="entry name" value="UPF0758_CS"/>
</dbReference>
<organism evidence="3 4">
    <name type="scientific">Nitrosomonas ureae</name>
    <dbReference type="NCBI Taxonomy" id="44577"/>
    <lineage>
        <taxon>Bacteria</taxon>
        <taxon>Pseudomonadati</taxon>
        <taxon>Pseudomonadota</taxon>
        <taxon>Betaproteobacteria</taxon>
        <taxon>Nitrosomonadales</taxon>
        <taxon>Nitrosomonadaceae</taxon>
        <taxon>Nitrosomonas</taxon>
    </lineage>
</organism>
<dbReference type="InterPro" id="IPR025657">
    <property type="entry name" value="RadC_JAB"/>
</dbReference>
<dbReference type="AlphaFoldDB" id="A0A286AL62"/>
<proteinExistence type="predicted"/>
<dbReference type="Proteomes" id="UP000219335">
    <property type="component" value="Unassembled WGS sequence"/>
</dbReference>
<evidence type="ECO:0000256" key="1">
    <source>
        <dbReference type="SAM" id="MobiDB-lite"/>
    </source>
</evidence>
<accession>A0A286AL62</accession>
<dbReference type="Gene3D" id="3.40.140.10">
    <property type="entry name" value="Cytidine Deaminase, domain 2"/>
    <property type="match status" value="1"/>
</dbReference>
<gene>
    <name evidence="3" type="ORF">SAMN06297164_3540</name>
</gene>
<reference evidence="3 4" key="1">
    <citation type="submission" date="2017-09" db="EMBL/GenBank/DDBJ databases">
        <authorList>
            <person name="Ehlers B."/>
            <person name="Leendertz F.H."/>
        </authorList>
    </citation>
    <scope>NUCLEOTIDE SEQUENCE [LARGE SCALE GENOMIC DNA]</scope>
    <source>
        <strain evidence="3 4">Nm42</strain>
    </source>
</reference>
<feature type="compositionally biased region" description="Basic and acidic residues" evidence="1">
    <location>
        <begin position="14"/>
        <end position="35"/>
    </location>
</feature>
<name>A0A286AL62_9PROT</name>